<dbReference type="Proteomes" id="UP000250235">
    <property type="component" value="Unassembled WGS sequence"/>
</dbReference>
<protein>
    <submittedName>
        <fullName evidence="1">Uncharacterized protein</fullName>
    </submittedName>
</protein>
<evidence type="ECO:0000313" key="2">
    <source>
        <dbReference type="Proteomes" id="UP000250235"/>
    </source>
</evidence>
<gene>
    <name evidence="1" type="ORF">F511_07189</name>
</gene>
<dbReference type="AlphaFoldDB" id="A0A2Z7AWU8"/>
<dbReference type="EMBL" id="KV013391">
    <property type="protein sequence ID" value="KZV23712.1"/>
    <property type="molecule type" value="Genomic_DNA"/>
</dbReference>
<organism evidence="1 2">
    <name type="scientific">Dorcoceras hygrometricum</name>
    <dbReference type="NCBI Taxonomy" id="472368"/>
    <lineage>
        <taxon>Eukaryota</taxon>
        <taxon>Viridiplantae</taxon>
        <taxon>Streptophyta</taxon>
        <taxon>Embryophyta</taxon>
        <taxon>Tracheophyta</taxon>
        <taxon>Spermatophyta</taxon>
        <taxon>Magnoliopsida</taxon>
        <taxon>eudicotyledons</taxon>
        <taxon>Gunneridae</taxon>
        <taxon>Pentapetalae</taxon>
        <taxon>asterids</taxon>
        <taxon>lamiids</taxon>
        <taxon>Lamiales</taxon>
        <taxon>Gesneriaceae</taxon>
        <taxon>Didymocarpoideae</taxon>
        <taxon>Trichosporeae</taxon>
        <taxon>Loxocarpinae</taxon>
        <taxon>Dorcoceras</taxon>
    </lineage>
</organism>
<sequence>MGIDQLGFQSVKLGYLKILQMGKAPGKSSVCDLQARQPSQLGGSDTTNLLITTPMIALDLSGTTHLSADHNVALSQVLNRSKAHYVCMNAMKLKSDFNHAQRTAQRLQPPQLCLLAGLKNNSKSCSGLKSVKAPQYSAQILASTTYCLWSRTQIWFYLSKQLLTARTKLKTAEITYPKCQATVLIT</sequence>
<accession>A0A2Z7AWU8</accession>
<keyword evidence="2" id="KW-1185">Reference proteome</keyword>
<proteinExistence type="predicted"/>
<reference evidence="1 2" key="1">
    <citation type="journal article" date="2015" name="Proc. Natl. Acad. Sci. U.S.A.">
        <title>The resurrection genome of Boea hygrometrica: A blueprint for survival of dehydration.</title>
        <authorList>
            <person name="Xiao L."/>
            <person name="Yang G."/>
            <person name="Zhang L."/>
            <person name="Yang X."/>
            <person name="Zhao S."/>
            <person name="Ji Z."/>
            <person name="Zhou Q."/>
            <person name="Hu M."/>
            <person name="Wang Y."/>
            <person name="Chen M."/>
            <person name="Xu Y."/>
            <person name="Jin H."/>
            <person name="Xiao X."/>
            <person name="Hu G."/>
            <person name="Bao F."/>
            <person name="Hu Y."/>
            <person name="Wan P."/>
            <person name="Li L."/>
            <person name="Deng X."/>
            <person name="Kuang T."/>
            <person name="Xiang C."/>
            <person name="Zhu J.K."/>
            <person name="Oliver M.J."/>
            <person name="He Y."/>
        </authorList>
    </citation>
    <scope>NUCLEOTIDE SEQUENCE [LARGE SCALE GENOMIC DNA]</scope>
    <source>
        <strain evidence="2">cv. XS01</strain>
    </source>
</reference>
<name>A0A2Z7AWU8_9LAMI</name>
<evidence type="ECO:0000313" key="1">
    <source>
        <dbReference type="EMBL" id="KZV23712.1"/>
    </source>
</evidence>